<name>A0AA40GHW1_9HYME</name>
<organism evidence="1 2">
    <name type="scientific">Melipona bicolor</name>
    <dbReference type="NCBI Taxonomy" id="60889"/>
    <lineage>
        <taxon>Eukaryota</taxon>
        <taxon>Metazoa</taxon>
        <taxon>Ecdysozoa</taxon>
        <taxon>Arthropoda</taxon>
        <taxon>Hexapoda</taxon>
        <taxon>Insecta</taxon>
        <taxon>Pterygota</taxon>
        <taxon>Neoptera</taxon>
        <taxon>Endopterygota</taxon>
        <taxon>Hymenoptera</taxon>
        <taxon>Apocrita</taxon>
        <taxon>Aculeata</taxon>
        <taxon>Apoidea</taxon>
        <taxon>Anthophila</taxon>
        <taxon>Apidae</taxon>
        <taxon>Melipona</taxon>
    </lineage>
</organism>
<evidence type="ECO:0000313" key="2">
    <source>
        <dbReference type="Proteomes" id="UP001177670"/>
    </source>
</evidence>
<protein>
    <submittedName>
        <fullName evidence="1">Uncharacterized protein</fullName>
    </submittedName>
</protein>
<accession>A0AA40GHW1</accession>
<dbReference type="AlphaFoldDB" id="A0AA40GHW1"/>
<comment type="caution">
    <text evidence="1">The sequence shown here is derived from an EMBL/GenBank/DDBJ whole genome shotgun (WGS) entry which is preliminary data.</text>
</comment>
<evidence type="ECO:0000313" key="1">
    <source>
        <dbReference type="EMBL" id="KAK1137575.1"/>
    </source>
</evidence>
<keyword evidence="2" id="KW-1185">Reference proteome</keyword>
<sequence>METSPRFWTTDRQIANNLIHVSALAAVAVSITRHEDRCVIEMLSRQRRIGNIIDFERNGTKRNKGERGSLASLASGCE</sequence>
<proteinExistence type="predicted"/>
<gene>
    <name evidence="1" type="ORF">K0M31_002079</name>
</gene>
<reference evidence="1" key="1">
    <citation type="submission" date="2021-10" db="EMBL/GenBank/DDBJ databases">
        <title>Melipona bicolor Genome sequencing and assembly.</title>
        <authorList>
            <person name="Araujo N.S."/>
            <person name="Arias M.C."/>
        </authorList>
    </citation>
    <scope>NUCLEOTIDE SEQUENCE</scope>
    <source>
        <strain evidence="1">USP_2M_L1-L4_2017</strain>
        <tissue evidence="1">Whole body</tissue>
    </source>
</reference>
<dbReference type="EMBL" id="JAHYIQ010000001">
    <property type="protein sequence ID" value="KAK1137575.1"/>
    <property type="molecule type" value="Genomic_DNA"/>
</dbReference>
<dbReference type="Proteomes" id="UP001177670">
    <property type="component" value="Unassembled WGS sequence"/>
</dbReference>